<dbReference type="InterPro" id="IPR005645">
    <property type="entry name" value="FSH-like_dom"/>
</dbReference>
<dbReference type="GO" id="GO:0016787">
    <property type="term" value="F:hydrolase activity"/>
    <property type="evidence" value="ECO:0007669"/>
    <property type="project" value="UniProtKB-KW"/>
</dbReference>
<dbReference type="Proteomes" id="UP000254937">
    <property type="component" value="Unassembled WGS sequence"/>
</dbReference>
<dbReference type="AlphaFoldDB" id="A0A370P7U5"/>
<dbReference type="Pfam" id="PF03959">
    <property type="entry name" value="FSH1"/>
    <property type="match status" value="1"/>
</dbReference>
<protein>
    <recommendedName>
        <fullName evidence="2">Serine hydrolase domain-containing protein</fullName>
    </recommendedName>
</protein>
<reference evidence="3 4" key="1">
    <citation type="submission" date="2018-07" db="EMBL/GenBank/DDBJ databases">
        <title>Section-level genome sequencing of Aspergillus section Nigri to investigate inter- and intra-species variation.</title>
        <authorList>
            <consortium name="DOE Joint Genome Institute"/>
            <person name="Vesth T.C."/>
            <person name="Nybo J.L."/>
            <person name="Theobald S."/>
            <person name="Frisvad J.C."/>
            <person name="Larsen T.O."/>
            <person name="Nielsen K.F."/>
            <person name="Hoof J.B."/>
            <person name="Brandl J."/>
            <person name="Salamov A."/>
            <person name="Riley R."/>
            <person name="Gladden J.M."/>
            <person name="Phatale P."/>
            <person name="Nielsen M.T."/>
            <person name="Lyhne E.K."/>
            <person name="Kogle M.E."/>
            <person name="Strasser K."/>
            <person name="McDonnell E."/>
            <person name="Barry K."/>
            <person name="Clum A."/>
            <person name="Chen C."/>
            <person name="Nolan M."/>
            <person name="Sandor L."/>
            <person name="Kuo A."/>
            <person name="Lipzen A."/>
            <person name="Hainaut M."/>
            <person name="Drula E."/>
            <person name="Tsang A."/>
            <person name="Magnuson J.K."/>
            <person name="Henrissat B."/>
            <person name="Wiebenga A."/>
            <person name="Simmons B.A."/>
            <person name="Makela M.R."/>
            <person name="De vries R.P."/>
            <person name="Grigoriev I.V."/>
            <person name="Mortensen U.H."/>
            <person name="Baker S.E."/>
            <person name="Andersen M.R."/>
        </authorList>
    </citation>
    <scope>NUCLEOTIDE SEQUENCE [LARGE SCALE GENOMIC DNA]</scope>
    <source>
        <strain evidence="3 4">ATCC 13157</strain>
    </source>
</reference>
<dbReference type="InterPro" id="IPR029058">
    <property type="entry name" value="AB_hydrolase_fold"/>
</dbReference>
<dbReference type="GO" id="GO:0005634">
    <property type="term" value="C:nucleus"/>
    <property type="evidence" value="ECO:0007669"/>
    <property type="project" value="TreeGrafter"/>
</dbReference>
<dbReference type="PANTHER" id="PTHR48070">
    <property type="entry name" value="ESTERASE OVCA2"/>
    <property type="match status" value="1"/>
</dbReference>
<accession>A0A370P7U5</accession>
<evidence type="ECO:0000313" key="4">
    <source>
        <dbReference type="Proteomes" id="UP000254937"/>
    </source>
</evidence>
<dbReference type="SUPFAM" id="SSF53474">
    <property type="entry name" value="alpha/beta-Hydrolases"/>
    <property type="match status" value="1"/>
</dbReference>
<dbReference type="GO" id="GO:0019748">
    <property type="term" value="P:secondary metabolic process"/>
    <property type="evidence" value="ECO:0007669"/>
    <property type="project" value="TreeGrafter"/>
</dbReference>
<sequence>MSELIYVKPLSNEDYSMPNLLILTDFQSPALNTGEMKIPRLHPWGASAEIFEKQISLICAMISESHDYVFLDGSVSCGLQQVRRSQLPGSRPAVLGPRGYDRSLIISARDTYEMLTALPLSFFTIGSPPNLPGPFYNWYDVLSSSQVKDAHDLVKDVIEDDGSFDGVIGFSQGALLALSILYYHEVCHLDHPPPFRFAIFFCAMLSISPDPMFNAGIVAKYSKYYKQVRHYEQSDKDKTKMEELE</sequence>
<name>A0A370P7U5_ASPPH</name>
<keyword evidence="1" id="KW-0378">Hydrolase</keyword>
<feature type="domain" description="Serine hydrolase" evidence="2">
    <location>
        <begin position="36"/>
        <end position="225"/>
    </location>
</feature>
<evidence type="ECO:0000313" key="3">
    <source>
        <dbReference type="EMBL" id="RDK38248.1"/>
    </source>
</evidence>
<evidence type="ECO:0000256" key="1">
    <source>
        <dbReference type="ARBA" id="ARBA00022801"/>
    </source>
</evidence>
<dbReference type="InterPro" id="IPR050593">
    <property type="entry name" value="LovG"/>
</dbReference>
<dbReference type="PANTHER" id="PTHR48070:SF4">
    <property type="entry name" value="ESTERASE ALNB"/>
    <property type="match status" value="1"/>
</dbReference>
<proteinExistence type="predicted"/>
<keyword evidence="4" id="KW-1185">Reference proteome</keyword>
<dbReference type="Gene3D" id="3.40.50.1820">
    <property type="entry name" value="alpha/beta hydrolase"/>
    <property type="match status" value="1"/>
</dbReference>
<evidence type="ECO:0000259" key="2">
    <source>
        <dbReference type="Pfam" id="PF03959"/>
    </source>
</evidence>
<dbReference type="EMBL" id="KZ851866">
    <property type="protein sequence ID" value="RDK38248.1"/>
    <property type="molecule type" value="Genomic_DNA"/>
</dbReference>
<gene>
    <name evidence="3" type="ORF">M752DRAFT_297642</name>
</gene>
<dbReference type="GO" id="GO:0005737">
    <property type="term" value="C:cytoplasm"/>
    <property type="evidence" value="ECO:0007669"/>
    <property type="project" value="TreeGrafter"/>
</dbReference>
<organism evidence="3 4">
    <name type="scientific">Aspergillus phoenicis ATCC 13157</name>
    <dbReference type="NCBI Taxonomy" id="1353007"/>
    <lineage>
        <taxon>Eukaryota</taxon>
        <taxon>Fungi</taxon>
        <taxon>Dikarya</taxon>
        <taxon>Ascomycota</taxon>
        <taxon>Pezizomycotina</taxon>
        <taxon>Eurotiomycetes</taxon>
        <taxon>Eurotiomycetidae</taxon>
        <taxon>Eurotiales</taxon>
        <taxon>Aspergillaceae</taxon>
        <taxon>Aspergillus</taxon>
    </lineage>
</organism>